<name>A0A917SPX0_9ACTN</name>
<gene>
    <name evidence="3" type="ORF">GCM10011594_08080</name>
</gene>
<proteinExistence type="predicted"/>
<dbReference type="Proteomes" id="UP000655208">
    <property type="component" value="Unassembled WGS sequence"/>
</dbReference>
<feature type="transmembrane region" description="Helical" evidence="2">
    <location>
        <begin position="63"/>
        <end position="84"/>
    </location>
</feature>
<dbReference type="AlphaFoldDB" id="A0A917SPX0"/>
<keyword evidence="2" id="KW-0812">Transmembrane</keyword>
<evidence type="ECO:0000256" key="2">
    <source>
        <dbReference type="SAM" id="Phobius"/>
    </source>
</evidence>
<comment type="caution">
    <text evidence="3">The sequence shown here is derived from an EMBL/GenBank/DDBJ whole genome shotgun (WGS) entry which is preliminary data.</text>
</comment>
<evidence type="ECO:0000313" key="3">
    <source>
        <dbReference type="EMBL" id="GGL90835.1"/>
    </source>
</evidence>
<organism evidence="3 4">
    <name type="scientific">Nakamurella endophytica</name>
    <dbReference type="NCBI Taxonomy" id="1748367"/>
    <lineage>
        <taxon>Bacteria</taxon>
        <taxon>Bacillati</taxon>
        <taxon>Actinomycetota</taxon>
        <taxon>Actinomycetes</taxon>
        <taxon>Nakamurellales</taxon>
        <taxon>Nakamurellaceae</taxon>
        <taxon>Nakamurella</taxon>
    </lineage>
</organism>
<evidence type="ECO:0008006" key="5">
    <source>
        <dbReference type="Google" id="ProtNLM"/>
    </source>
</evidence>
<dbReference type="RefSeq" id="WP_188940261.1">
    <property type="nucleotide sequence ID" value="NZ_BMNA01000002.1"/>
</dbReference>
<feature type="compositionally biased region" description="Basic and acidic residues" evidence="1">
    <location>
        <begin position="277"/>
        <end position="288"/>
    </location>
</feature>
<keyword evidence="4" id="KW-1185">Reference proteome</keyword>
<reference evidence="3" key="1">
    <citation type="journal article" date="2014" name="Int. J. Syst. Evol. Microbiol.">
        <title>Complete genome sequence of Corynebacterium casei LMG S-19264T (=DSM 44701T), isolated from a smear-ripened cheese.</title>
        <authorList>
            <consortium name="US DOE Joint Genome Institute (JGI-PGF)"/>
            <person name="Walter F."/>
            <person name="Albersmeier A."/>
            <person name="Kalinowski J."/>
            <person name="Ruckert C."/>
        </authorList>
    </citation>
    <scope>NUCLEOTIDE SEQUENCE</scope>
    <source>
        <strain evidence="3">CGMCC 4.7308</strain>
    </source>
</reference>
<dbReference type="InterPro" id="IPR019051">
    <property type="entry name" value="Trp_biosyn_TM_oprn/chp"/>
</dbReference>
<feature type="region of interest" description="Disordered" evidence="1">
    <location>
        <begin position="227"/>
        <end position="288"/>
    </location>
</feature>
<feature type="region of interest" description="Disordered" evidence="1">
    <location>
        <begin position="168"/>
        <end position="209"/>
    </location>
</feature>
<dbReference type="Pfam" id="PF09534">
    <property type="entry name" value="Trp_oprn_chp"/>
    <property type="match status" value="1"/>
</dbReference>
<protein>
    <recommendedName>
        <fullName evidence="5">Membrane protein (TIGR02234 family)</fullName>
    </recommendedName>
</protein>
<evidence type="ECO:0000313" key="4">
    <source>
        <dbReference type="Proteomes" id="UP000655208"/>
    </source>
</evidence>
<feature type="transmembrane region" description="Helical" evidence="2">
    <location>
        <begin position="139"/>
        <end position="160"/>
    </location>
</feature>
<feature type="transmembrane region" description="Helical" evidence="2">
    <location>
        <begin position="22"/>
        <end position="43"/>
    </location>
</feature>
<feature type="transmembrane region" description="Helical" evidence="2">
    <location>
        <begin position="91"/>
        <end position="111"/>
    </location>
</feature>
<feature type="compositionally biased region" description="Low complexity" evidence="1">
    <location>
        <begin position="227"/>
        <end position="242"/>
    </location>
</feature>
<feature type="compositionally biased region" description="Low complexity" evidence="1">
    <location>
        <begin position="184"/>
        <end position="209"/>
    </location>
</feature>
<dbReference type="EMBL" id="BMNA01000002">
    <property type="protein sequence ID" value="GGL90835.1"/>
    <property type="molecule type" value="Genomic_DNA"/>
</dbReference>
<keyword evidence="2" id="KW-1133">Transmembrane helix</keyword>
<reference evidence="3" key="2">
    <citation type="submission" date="2020-09" db="EMBL/GenBank/DDBJ databases">
        <authorList>
            <person name="Sun Q."/>
            <person name="Zhou Y."/>
        </authorList>
    </citation>
    <scope>NUCLEOTIDE SEQUENCE</scope>
    <source>
        <strain evidence="3">CGMCC 4.7308</strain>
    </source>
</reference>
<evidence type="ECO:0000256" key="1">
    <source>
        <dbReference type="SAM" id="MobiDB-lite"/>
    </source>
</evidence>
<sequence>MADPATAPAAGTVRVRRRVPSWAAPAALVLGAALALAGALPRWLSQSYGTDGSGQLTRTGLQAAPAIVPLALVALAALGAGPAARGVLRRAVGAVTVLVGIGLGVAAVLAVSAPPRYLSADAGLPAPPDLMGPVRAHPWGAAVSVLGAVLVVAGGLVTAVGRGTRTLGARYDRRTGPGQSPEDAASTARVAGGRAGVAPTRSAGARGDAAATEADLAARLWKDLDAGVDPTAAAGGPDDPAGQPGGTGGPQIAERHPDGDPGTRPGGDAARAPVTRDGVRPDPARQLP</sequence>
<accession>A0A917SPX0</accession>
<keyword evidence="2" id="KW-0472">Membrane</keyword>